<sequence>MKDPALLKQALEKIPTPEILVNVVSRRVRLLARGARPLVEAPADWGFLEIALKEIGEGKLSYELIEEVPPPPSSA</sequence>
<evidence type="ECO:0000256" key="3">
    <source>
        <dbReference type="ARBA" id="ARBA00013725"/>
    </source>
</evidence>
<evidence type="ECO:0000256" key="6">
    <source>
        <dbReference type="ARBA" id="ARBA00029924"/>
    </source>
</evidence>
<keyword evidence="10" id="KW-1185">Reference proteome</keyword>
<keyword evidence="9" id="KW-0808">Transferase</keyword>
<evidence type="ECO:0000256" key="4">
    <source>
        <dbReference type="ARBA" id="ARBA00022478"/>
    </source>
</evidence>
<dbReference type="AlphaFoldDB" id="A0A8J2BSL6"/>
<dbReference type="GO" id="GO:0003677">
    <property type="term" value="F:DNA binding"/>
    <property type="evidence" value="ECO:0007669"/>
    <property type="project" value="InterPro"/>
</dbReference>
<comment type="similarity">
    <text evidence="1">Belongs to the RNA polymerase subunit omega family.</text>
</comment>
<dbReference type="Pfam" id="PF01192">
    <property type="entry name" value="RNA_pol_Rpb6"/>
    <property type="match status" value="1"/>
</dbReference>
<dbReference type="GO" id="GO:0006351">
    <property type="term" value="P:DNA-templated transcription"/>
    <property type="evidence" value="ECO:0007669"/>
    <property type="project" value="InterPro"/>
</dbReference>
<evidence type="ECO:0000313" key="10">
    <source>
        <dbReference type="Proteomes" id="UP000663859"/>
    </source>
</evidence>
<dbReference type="EMBL" id="CAJNOB010000067">
    <property type="protein sequence ID" value="CAF0704500.1"/>
    <property type="molecule type" value="Genomic_DNA"/>
</dbReference>
<dbReference type="Gene3D" id="3.90.940.10">
    <property type="match status" value="1"/>
</dbReference>
<dbReference type="InterPro" id="IPR006110">
    <property type="entry name" value="Pol_omega/Rpo6/RPB6"/>
</dbReference>
<evidence type="ECO:0000256" key="7">
    <source>
        <dbReference type="ARBA" id="ARBA00030998"/>
    </source>
</evidence>
<reference evidence="9" key="1">
    <citation type="submission" date="2021-02" db="EMBL/GenBank/DDBJ databases">
        <authorList>
            <person name="Cremers G."/>
            <person name="Picone N."/>
        </authorList>
    </citation>
    <scope>NUCLEOTIDE SEQUENCE</scope>
    <source>
        <strain evidence="9">PQ17</strain>
    </source>
</reference>
<dbReference type="SUPFAM" id="SSF63562">
    <property type="entry name" value="RPB6/omega subunit-like"/>
    <property type="match status" value="1"/>
</dbReference>
<keyword evidence="4 9" id="KW-0240">DNA-directed RNA polymerase</keyword>
<protein>
    <recommendedName>
        <fullName evidence="3">DNA-directed RNA polymerase subunit omega</fullName>
        <ecNumber evidence="2">2.7.7.6</ecNumber>
    </recommendedName>
    <alternativeName>
        <fullName evidence="7">RNA polymerase omega subunit</fullName>
    </alternativeName>
    <alternativeName>
        <fullName evidence="6">Transcriptase subunit omega</fullName>
    </alternativeName>
</protein>
<gene>
    <name evidence="9" type="ORF">MPNT_70047</name>
</gene>
<evidence type="ECO:0000256" key="8">
    <source>
        <dbReference type="ARBA" id="ARBA00048552"/>
    </source>
</evidence>
<name>A0A8J2BSL6_9BACT</name>
<dbReference type="SMART" id="SM01409">
    <property type="entry name" value="RNA_pol_Rpb6"/>
    <property type="match status" value="1"/>
</dbReference>
<dbReference type="GO" id="GO:0000428">
    <property type="term" value="C:DNA-directed RNA polymerase complex"/>
    <property type="evidence" value="ECO:0007669"/>
    <property type="project" value="UniProtKB-KW"/>
</dbReference>
<evidence type="ECO:0000256" key="5">
    <source>
        <dbReference type="ARBA" id="ARBA00023163"/>
    </source>
</evidence>
<keyword evidence="9" id="KW-0548">Nucleotidyltransferase</keyword>
<dbReference type="EC" id="2.7.7.6" evidence="2"/>
<comment type="caution">
    <text evidence="9">The sequence shown here is derived from an EMBL/GenBank/DDBJ whole genome shotgun (WGS) entry which is preliminary data.</text>
</comment>
<evidence type="ECO:0000256" key="1">
    <source>
        <dbReference type="ARBA" id="ARBA00006711"/>
    </source>
</evidence>
<dbReference type="InterPro" id="IPR036161">
    <property type="entry name" value="RPB6/omega-like_sf"/>
</dbReference>
<proteinExistence type="inferred from homology"/>
<dbReference type="NCBIfam" id="NF001579">
    <property type="entry name" value="PRK00392.6-2"/>
    <property type="match status" value="1"/>
</dbReference>
<accession>A0A8J2BSL6</accession>
<keyword evidence="5" id="KW-0804">Transcription</keyword>
<comment type="catalytic activity">
    <reaction evidence="8">
        <text>RNA(n) + a ribonucleoside 5'-triphosphate = RNA(n+1) + diphosphate</text>
        <dbReference type="Rhea" id="RHEA:21248"/>
        <dbReference type="Rhea" id="RHEA-COMP:14527"/>
        <dbReference type="Rhea" id="RHEA-COMP:17342"/>
        <dbReference type="ChEBI" id="CHEBI:33019"/>
        <dbReference type="ChEBI" id="CHEBI:61557"/>
        <dbReference type="ChEBI" id="CHEBI:140395"/>
        <dbReference type="EC" id="2.7.7.6"/>
    </reaction>
</comment>
<dbReference type="GO" id="GO:0003899">
    <property type="term" value="F:DNA-directed RNA polymerase activity"/>
    <property type="evidence" value="ECO:0007669"/>
    <property type="project" value="UniProtKB-EC"/>
</dbReference>
<dbReference type="Proteomes" id="UP000663859">
    <property type="component" value="Unassembled WGS sequence"/>
</dbReference>
<evidence type="ECO:0000313" key="9">
    <source>
        <dbReference type="EMBL" id="CAF0704500.1"/>
    </source>
</evidence>
<evidence type="ECO:0000256" key="2">
    <source>
        <dbReference type="ARBA" id="ARBA00012418"/>
    </source>
</evidence>
<dbReference type="RefSeq" id="WP_174582524.1">
    <property type="nucleotide sequence ID" value="NZ_CAJNOB010000067.1"/>
</dbReference>
<organism evidence="9 10">
    <name type="scientific">Candidatus Methylacidithermus pantelleriae</name>
    <dbReference type="NCBI Taxonomy" id="2744239"/>
    <lineage>
        <taxon>Bacteria</taxon>
        <taxon>Pseudomonadati</taxon>
        <taxon>Verrucomicrobiota</taxon>
        <taxon>Methylacidiphilae</taxon>
        <taxon>Methylacidiphilales</taxon>
        <taxon>Methylacidiphilaceae</taxon>
        <taxon>Candidatus Methylacidithermus</taxon>
    </lineage>
</organism>